<proteinExistence type="predicted"/>
<dbReference type="PANTHER" id="PTHR30136">
    <property type="entry name" value="HELIX-TURN-HELIX TRANSCRIPTIONAL REGULATOR, ICLR FAMILY"/>
    <property type="match status" value="1"/>
</dbReference>
<dbReference type="AlphaFoldDB" id="A0A662Z8F9"/>
<dbReference type="SUPFAM" id="SSF55781">
    <property type="entry name" value="GAF domain-like"/>
    <property type="match status" value="1"/>
</dbReference>
<accession>A0A662Z8F9</accession>
<protein>
    <submittedName>
        <fullName evidence="6">Transcriptional regulator, IclR family</fullName>
    </submittedName>
</protein>
<dbReference type="InterPro" id="IPR014757">
    <property type="entry name" value="Tscrpt_reg_IclR_C"/>
</dbReference>
<dbReference type="Gene3D" id="3.30.450.40">
    <property type="match status" value="1"/>
</dbReference>
<dbReference type="GO" id="GO:0003677">
    <property type="term" value="F:DNA binding"/>
    <property type="evidence" value="ECO:0007669"/>
    <property type="project" value="UniProtKB-KW"/>
</dbReference>
<evidence type="ECO:0000256" key="1">
    <source>
        <dbReference type="ARBA" id="ARBA00023015"/>
    </source>
</evidence>
<evidence type="ECO:0000256" key="2">
    <source>
        <dbReference type="ARBA" id="ARBA00023125"/>
    </source>
</evidence>
<keyword evidence="2" id="KW-0238">DNA-binding</keyword>
<dbReference type="Pfam" id="PF01614">
    <property type="entry name" value="IclR_C"/>
    <property type="match status" value="1"/>
</dbReference>
<feature type="domain" description="IclR-ED" evidence="5">
    <location>
        <begin position="68"/>
        <end position="253"/>
    </location>
</feature>
<dbReference type="EMBL" id="FOSF01000013">
    <property type="protein sequence ID" value="SFJ99818.1"/>
    <property type="molecule type" value="Genomic_DNA"/>
</dbReference>
<dbReference type="SMART" id="SM00346">
    <property type="entry name" value="HTH_ICLR"/>
    <property type="match status" value="1"/>
</dbReference>
<dbReference type="InterPro" id="IPR036390">
    <property type="entry name" value="WH_DNA-bd_sf"/>
</dbReference>
<name>A0A662Z8F9_9GAMM</name>
<dbReference type="Pfam" id="PF09339">
    <property type="entry name" value="HTH_IclR"/>
    <property type="match status" value="1"/>
</dbReference>
<dbReference type="PROSITE" id="PS51077">
    <property type="entry name" value="HTH_ICLR"/>
    <property type="match status" value="1"/>
</dbReference>
<dbReference type="OrthoDB" id="9807558at2"/>
<dbReference type="InterPro" id="IPR036388">
    <property type="entry name" value="WH-like_DNA-bd_sf"/>
</dbReference>
<sequence>MASKIRVPALERALNILEVLQKHHRCTISELISITGLPRSSVYVLVDDMVKLRLLRQNSDKTVQLWMKLVSLGNSASDSLDLKEMISPYLDKLISSVDCLAVHFGIMDDDKAYYVLKRTSSKSGMRILSREGAEVSLVHSALGKCLLAYQDSMLRERIVTTLDYTPATANSITTPEALRKELAQIRNRGYAFDNAEVGLEIRCIAVPIFDLDNHLIGAISVVGTINNFTTAKLSSIIDLMKRSSISISSGLML</sequence>
<dbReference type="RefSeq" id="WP_074840058.1">
    <property type="nucleotide sequence ID" value="NZ_CP047056.1"/>
</dbReference>
<organism evidence="6 7">
    <name type="scientific">Succinivibrio dextrinosolvens</name>
    <dbReference type="NCBI Taxonomy" id="83771"/>
    <lineage>
        <taxon>Bacteria</taxon>
        <taxon>Pseudomonadati</taxon>
        <taxon>Pseudomonadota</taxon>
        <taxon>Gammaproteobacteria</taxon>
        <taxon>Aeromonadales</taxon>
        <taxon>Succinivibrionaceae</taxon>
        <taxon>Succinivibrio</taxon>
    </lineage>
</organism>
<evidence type="ECO:0000313" key="6">
    <source>
        <dbReference type="EMBL" id="SFJ99818.1"/>
    </source>
</evidence>
<dbReference type="Gene3D" id="1.10.10.10">
    <property type="entry name" value="Winged helix-like DNA-binding domain superfamily/Winged helix DNA-binding domain"/>
    <property type="match status" value="1"/>
</dbReference>
<dbReference type="InterPro" id="IPR005471">
    <property type="entry name" value="Tscrpt_reg_IclR_N"/>
</dbReference>
<gene>
    <name evidence="6" type="ORF">SAMN04487865_101310</name>
</gene>
<dbReference type="InterPro" id="IPR050707">
    <property type="entry name" value="HTH_MetabolicPath_Reg"/>
</dbReference>
<keyword evidence="7" id="KW-1185">Reference proteome</keyword>
<dbReference type="GO" id="GO:0045892">
    <property type="term" value="P:negative regulation of DNA-templated transcription"/>
    <property type="evidence" value="ECO:0007669"/>
    <property type="project" value="TreeGrafter"/>
</dbReference>
<dbReference type="PROSITE" id="PS51078">
    <property type="entry name" value="ICLR_ED"/>
    <property type="match status" value="1"/>
</dbReference>
<evidence type="ECO:0000259" key="4">
    <source>
        <dbReference type="PROSITE" id="PS51077"/>
    </source>
</evidence>
<evidence type="ECO:0000259" key="5">
    <source>
        <dbReference type="PROSITE" id="PS51078"/>
    </source>
</evidence>
<dbReference type="Proteomes" id="UP000243374">
    <property type="component" value="Unassembled WGS sequence"/>
</dbReference>
<reference evidence="6 7" key="1">
    <citation type="submission" date="2016-10" db="EMBL/GenBank/DDBJ databases">
        <authorList>
            <person name="Varghese N."/>
            <person name="Submissions S."/>
        </authorList>
    </citation>
    <scope>NUCLEOTIDE SEQUENCE [LARGE SCALE GENOMIC DNA]</scope>
    <source>
        <strain evidence="6 7">22B</strain>
    </source>
</reference>
<evidence type="ECO:0000256" key="3">
    <source>
        <dbReference type="ARBA" id="ARBA00023163"/>
    </source>
</evidence>
<evidence type="ECO:0000313" key="7">
    <source>
        <dbReference type="Proteomes" id="UP000243374"/>
    </source>
</evidence>
<keyword evidence="3" id="KW-0804">Transcription</keyword>
<feature type="domain" description="HTH iclR-type" evidence="4">
    <location>
        <begin position="7"/>
        <end position="74"/>
    </location>
</feature>
<dbReference type="SUPFAM" id="SSF46785">
    <property type="entry name" value="Winged helix' DNA-binding domain"/>
    <property type="match status" value="1"/>
</dbReference>
<dbReference type="GO" id="GO:0003700">
    <property type="term" value="F:DNA-binding transcription factor activity"/>
    <property type="evidence" value="ECO:0007669"/>
    <property type="project" value="TreeGrafter"/>
</dbReference>
<dbReference type="PANTHER" id="PTHR30136:SF38">
    <property type="entry name" value="TRANSCRIPTIONAL REGULATOR"/>
    <property type="match status" value="1"/>
</dbReference>
<dbReference type="InterPro" id="IPR029016">
    <property type="entry name" value="GAF-like_dom_sf"/>
</dbReference>
<keyword evidence="1" id="KW-0805">Transcription regulation</keyword>